<protein>
    <submittedName>
        <fullName evidence="1">Uncharacterized protein</fullName>
    </submittedName>
</protein>
<dbReference type="Proteomes" id="UP000824881">
    <property type="component" value="Unassembled WGS sequence"/>
</dbReference>
<accession>A0ACB7J040</accession>
<evidence type="ECO:0000313" key="1">
    <source>
        <dbReference type="EMBL" id="KAG9223917.1"/>
    </source>
</evidence>
<comment type="caution">
    <text evidence="1">The sequence shown here is derived from an EMBL/GenBank/DDBJ whole genome shotgun (WGS) entry which is preliminary data.</text>
</comment>
<reference evidence="1 2" key="1">
    <citation type="journal article" date="2021" name="Appl. Environ. Microbiol.">
        <title>Genetic linkage and physical mapping for an oyster mushroom Pleurotus cornucopiae and QTL analysis for the trait cap color.</title>
        <authorList>
            <person name="Zhang Y."/>
            <person name="Gao W."/>
            <person name="Sonnenberg A."/>
            <person name="Chen Q."/>
            <person name="Zhang J."/>
            <person name="Huang C."/>
        </authorList>
    </citation>
    <scope>NUCLEOTIDE SEQUENCE [LARGE SCALE GENOMIC DNA]</scope>
    <source>
        <strain evidence="1">CCMSSC00406</strain>
    </source>
</reference>
<evidence type="ECO:0000313" key="2">
    <source>
        <dbReference type="Proteomes" id="UP000824881"/>
    </source>
</evidence>
<gene>
    <name evidence="1" type="ORF">CCMSSC00406_0004467</name>
</gene>
<name>A0ACB7J040_PLECO</name>
<keyword evidence="2" id="KW-1185">Reference proteome</keyword>
<proteinExistence type="predicted"/>
<sequence length="760" mass="83641">MNNNINMNPPTAWRSLVAESSRRSISSLRNLKVAAKQSLERLDSPGPGARSIQDGRQSWRDWAGEKIRSRRFRGSHEKEGPDERISLFPGWAAKRYRDIGNQNLPEAFEVDVFVSGYASSHKSPANASRSQRAFMRLAKSFAALPKLMADVADPESEPSTPLSRSTEDLLATVKLPPRPSEITEDYEVQLLEQTLKRAKHEESTDSLPSPGDRLPFTANPALLLNPASIPLAVAADLRKLHENLESRLRPFWSSVLSVRTVRVSIFAVSQQRNQEEDYGGNIALASKEFVTTTDGSFQGHLSLRWEDLCQHPTGLQIAFGDVIAEHDLLVRAELLPPPPSSRTPSPSPSSDDSSPTERNRSPYPVYKPHVMKLPEPPIEDQEPTAVSTLHVPITHSPIRVISDIDDTVKRSNIVDGARAVFHNVFVKELDDIVIPGMGEWYTSMWSKGVRFHYVSNGPFELLPVVSDFLQVSQLPPGSIKLKSYAGRSLFNGLLSAPAARKRAGIQDILDAFPTSRFILIGDSGEQDLELYAEFAKERPEQVLGVFIRYAEETAEMIQDPTGWQTIGASSIPAFNWAKATPSGPTVSDNPPATPTMEPRTPRRNTPDATVTETPKPKQLSLSIPAPYTPAPVAKSASARSDRHGPITSSPLTSEPERYLSPSAHSATTPTSAKLSDAWKSKTRGSTGSSVSVRPASISSSTSASVSSAYLRMSEPEKKKFDLQARVYRARTQMPGHIPLRVFRSPEECVEAEFILSREGL</sequence>
<dbReference type="EMBL" id="WQMT02000004">
    <property type="protein sequence ID" value="KAG9223917.1"/>
    <property type="molecule type" value="Genomic_DNA"/>
</dbReference>
<organism evidence="1 2">
    <name type="scientific">Pleurotus cornucopiae</name>
    <name type="common">Cornucopia mushroom</name>
    <dbReference type="NCBI Taxonomy" id="5321"/>
    <lineage>
        <taxon>Eukaryota</taxon>
        <taxon>Fungi</taxon>
        <taxon>Dikarya</taxon>
        <taxon>Basidiomycota</taxon>
        <taxon>Agaricomycotina</taxon>
        <taxon>Agaricomycetes</taxon>
        <taxon>Agaricomycetidae</taxon>
        <taxon>Agaricales</taxon>
        <taxon>Pleurotineae</taxon>
        <taxon>Pleurotaceae</taxon>
        <taxon>Pleurotus</taxon>
    </lineage>
</organism>